<evidence type="ECO:0000313" key="4">
    <source>
        <dbReference type="Proteomes" id="UP000245507"/>
    </source>
</evidence>
<protein>
    <submittedName>
        <fullName evidence="3">Nitroreductase family deazaflavin-dependent oxidoreductase</fullName>
    </submittedName>
</protein>
<keyword evidence="4" id="KW-1185">Reference proteome</keyword>
<dbReference type="OrthoDB" id="8225825at2"/>
<dbReference type="InterPro" id="IPR012349">
    <property type="entry name" value="Split_barrel_FMN-bd"/>
</dbReference>
<dbReference type="GO" id="GO:0005886">
    <property type="term" value="C:plasma membrane"/>
    <property type="evidence" value="ECO:0007669"/>
    <property type="project" value="TreeGrafter"/>
</dbReference>
<comment type="caution">
    <text evidence="3">The sequence shown here is derived from an EMBL/GenBank/DDBJ whole genome shotgun (WGS) entry which is preliminary data.</text>
</comment>
<sequence length="155" mass="17549">MGLLTPLAVKIGAISWMPKLLPQIVWADNAVHKLTRNRYGILDVAGLPNLVLTVPGRKSGIPRSTNLLTVPDGEEWLIAGSYFGAPKPPLWVNNLRATETAQIRFKNQDHTVTWREMEGSDRDAAWQTMRATWPNFDKYEERTDRLIPVFRLTAV</sequence>
<gene>
    <name evidence="3" type="ORF">DJ010_15795</name>
</gene>
<proteinExistence type="inferred from homology"/>
<dbReference type="PANTHER" id="PTHR39428">
    <property type="entry name" value="F420H(2)-DEPENDENT QUINONE REDUCTASE RV1261C"/>
    <property type="match status" value="1"/>
</dbReference>
<dbReference type="Proteomes" id="UP000245507">
    <property type="component" value="Unassembled WGS sequence"/>
</dbReference>
<dbReference type="EMBL" id="QGDD01000007">
    <property type="protein sequence ID" value="PWN01997.1"/>
    <property type="molecule type" value="Genomic_DNA"/>
</dbReference>
<dbReference type="AlphaFoldDB" id="A0A316TCF1"/>
<evidence type="ECO:0000313" key="3">
    <source>
        <dbReference type="EMBL" id="PWN01997.1"/>
    </source>
</evidence>
<reference evidence="3 4" key="1">
    <citation type="submission" date="2018-05" db="EMBL/GenBank/DDBJ databases">
        <title>Nocardioides silvaticus genome.</title>
        <authorList>
            <person name="Li C."/>
            <person name="Wang G."/>
        </authorList>
    </citation>
    <scope>NUCLEOTIDE SEQUENCE [LARGE SCALE GENOMIC DNA]</scope>
    <source>
        <strain evidence="3 4">CCTCC AB 2018079</strain>
    </source>
</reference>
<evidence type="ECO:0000256" key="2">
    <source>
        <dbReference type="ARBA" id="ARBA00049106"/>
    </source>
</evidence>
<dbReference type="GO" id="GO:0016491">
    <property type="term" value="F:oxidoreductase activity"/>
    <property type="evidence" value="ECO:0007669"/>
    <property type="project" value="InterPro"/>
</dbReference>
<dbReference type="Pfam" id="PF04075">
    <property type="entry name" value="F420H2_quin_red"/>
    <property type="match status" value="1"/>
</dbReference>
<dbReference type="Gene3D" id="2.30.110.10">
    <property type="entry name" value="Electron Transport, Fmn-binding Protein, Chain A"/>
    <property type="match status" value="1"/>
</dbReference>
<comment type="similarity">
    <text evidence="1">Belongs to the F420H(2)-dependent quinone reductase family.</text>
</comment>
<dbReference type="RefSeq" id="WP_109695463.1">
    <property type="nucleotide sequence ID" value="NZ_QGDD01000007.1"/>
</dbReference>
<comment type="catalytic activity">
    <reaction evidence="2">
        <text>oxidized coenzyme F420-(gamma-L-Glu)(n) + a quinol + H(+) = reduced coenzyme F420-(gamma-L-Glu)(n) + a quinone</text>
        <dbReference type="Rhea" id="RHEA:39663"/>
        <dbReference type="Rhea" id="RHEA-COMP:12939"/>
        <dbReference type="Rhea" id="RHEA-COMP:14378"/>
        <dbReference type="ChEBI" id="CHEBI:15378"/>
        <dbReference type="ChEBI" id="CHEBI:24646"/>
        <dbReference type="ChEBI" id="CHEBI:132124"/>
        <dbReference type="ChEBI" id="CHEBI:133980"/>
        <dbReference type="ChEBI" id="CHEBI:139511"/>
    </reaction>
</comment>
<name>A0A316TCF1_9ACTN</name>
<dbReference type="GO" id="GO:0070967">
    <property type="term" value="F:coenzyme F420 binding"/>
    <property type="evidence" value="ECO:0007669"/>
    <property type="project" value="TreeGrafter"/>
</dbReference>
<accession>A0A316TCF1</accession>
<dbReference type="PANTHER" id="PTHR39428:SF1">
    <property type="entry name" value="F420H(2)-DEPENDENT QUINONE REDUCTASE RV1261C"/>
    <property type="match status" value="1"/>
</dbReference>
<dbReference type="NCBIfam" id="TIGR00026">
    <property type="entry name" value="hi_GC_TIGR00026"/>
    <property type="match status" value="1"/>
</dbReference>
<evidence type="ECO:0000256" key="1">
    <source>
        <dbReference type="ARBA" id="ARBA00008710"/>
    </source>
</evidence>
<organism evidence="3 4">
    <name type="scientific">Nocardioides silvaticus</name>
    <dbReference type="NCBI Taxonomy" id="2201891"/>
    <lineage>
        <taxon>Bacteria</taxon>
        <taxon>Bacillati</taxon>
        <taxon>Actinomycetota</taxon>
        <taxon>Actinomycetes</taxon>
        <taxon>Propionibacteriales</taxon>
        <taxon>Nocardioidaceae</taxon>
        <taxon>Nocardioides</taxon>
    </lineage>
</organism>
<dbReference type="InterPro" id="IPR004378">
    <property type="entry name" value="F420H2_quin_Rdtase"/>
</dbReference>